<dbReference type="InterPro" id="IPR006311">
    <property type="entry name" value="TAT_signal"/>
</dbReference>
<comment type="caution">
    <text evidence="5">The sequence shown here is derived from an EMBL/GenBank/DDBJ whole genome shotgun (WGS) entry which is preliminary data.</text>
</comment>
<dbReference type="InterPro" id="IPR036249">
    <property type="entry name" value="Thioredoxin-like_sf"/>
</dbReference>
<dbReference type="EMBL" id="NPEX01000446">
    <property type="protein sequence ID" value="RAI37451.1"/>
    <property type="molecule type" value="Genomic_DNA"/>
</dbReference>
<reference evidence="5 6" key="1">
    <citation type="submission" date="2017-07" db="EMBL/GenBank/DDBJ databases">
        <title>Draft Genome Sequences of Select Purple Nonsulfur Bacteria.</title>
        <authorList>
            <person name="Lasarre B."/>
            <person name="Mckinlay J.B."/>
        </authorList>
    </citation>
    <scope>NUCLEOTIDE SEQUENCE [LARGE SCALE GENOMIC DNA]</scope>
    <source>
        <strain evidence="5 6">DSM 5909</strain>
    </source>
</reference>
<evidence type="ECO:0000259" key="4">
    <source>
        <dbReference type="PROSITE" id="PS51352"/>
    </source>
</evidence>
<keyword evidence="3" id="KW-0732">Signal</keyword>
<evidence type="ECO:0000256" key="2">
    <source>
        <dbReference type="ARBA" id="ARBA00005791"/>
    </source>
</evidence>
<feature type="domain" description="Thioredoxin" evidence="4">
    <location>
        <begin position="19"/>
        <end position="213"/>
    </location>
</feature>
<dbReference type="OrthoDB" id="8478320at2"/>
<dbReference type="AlphaFoldDB" id="A0A327KH38"/>
<dbReference type="InterPro" id="IPR013766">
    <property type="entry name" value="Thioredoxin_domain"/>
</dbReference>
<organism evidence="5 6">
    <name type="scientific">Rhodoplanes roseus</name>
    <dbReference type="NCBI Taxonomy" id="29409"/>
    <lineage>
        <taxon>Bacteria</taxon>
        <taxon>Pseudomonadati</taxon>
        <taxon>Pseudomonadota</taxon>
        <taxon>Alphaproteobacteria</taxon>
        <taxon>Hyphomicrobiales</taxon>
        <taxon>Nitrobacteraceae</taxon>
        <taxon>Rhodoplanes</taxon>
    </lineage>
</organism>
<accession>A0A327KH38</accession>
<dbReference type="PANTHER" id="PTHR13887">
    <property type="entry name" value="GLUTATHIONE S-TRANSFERASE KAPPA"/>
    <property type="match status" value="1"/>
</dbReference>
<dbReference type="InterPro" id="IPR012336">
    <property type="entry name" value="Thioredoxin-like_fold"/>
</dbReference>
<evidence type="ECO:0000313" key="5">
    <source>
        <dbReference type="EMBL" id="RAI37451.1"/>
    </source>
</evidence>
<name>A0A327KH38_9BRAD</name>
<sequence length="214" mass="23624">MTVPVTRRELVTSASCLVAAAALGVPVAARADTVDMTELMKPSALGDIAMGKDDAPVTIVEYASMTCTHCAHFSREVFPKIKERYIDSGKVRYILREFPLDPLAAGAFMLARCAGNDKYYPIVETLFEQFNKWVVQNPIPPLLAIAKQAGFTQQTFEACLQNQKLLDGIDEVRKRGSQAFKIESTPTFFVNGERVVGALPLDEFSKVIDKYIKA</sequence>
<evidence type="ECO:0000313" key="6">
    <source>
        <dbReference type="Proteomes" id="UP000249130"/>
    </source>
</evidence>
<dbReference type="PROSITE" id="PS51352">
    <property type="entry name" value="THIOREDOXIN_2"/>
    <property type="match status" value="1"/>
</dbReference>
<dbReference type="PANTHER" id="PTHR13887:SF56">
    <property type="entry name" value="THIOREDOXIN-LIKE REDUCTASE RV2466C"/>
    <property type="match status" value="1"/>
</dbReference>
<comment type="function">
    <text evidence="1">May be required for disulfide bond formation in some proteins.</text>
</comment>
<feature type="signal peptide" evidence="3">
    <location>
        <begin position="1"/>
        <end position="31"/>
    </location>
</feature>
<dbReference type="Gene3D" id="3.40.30.10">
    <property type="entry name" value="Glutaredoxin"/>
    <property type="match status" value="1"/>
</dbReference>
<dbReference type="Pfam" id="PF13462">
    <property type="entry name" value="Thioredoxin_4"/>
    <property type="match status" value="1"/>
</dbReference>
<dbReference type="Proteomes" id="UP000249130">
    <property type="component" value="Unassembled WGS sequence"/>
</dbReference>
<gene>
    <name evidence="5" type="ORF">CH341_29605</name>
</gene>
<keyword evidence="6" id="KW-1185">Reference proteome</keyword>
<protein>
    <submittedName>
        <fullName evidence="5">Disulfide bond formation protein DsbA</fullName>
    </submittedName>
</protein>
<dbReference type="SUPFAM" id="SSF52833">
    <property type="entry name" value="Thioredoxin-like"/>
    <property type="match status" value="1"/>
</dbReference>
<dbReference type="PROSITE" id="PS51318">
    <property type="entry name" value="TAT"/>
    <property type="match status" value="1"/>
</dbReference>
<comment type="similarity">
    <text evidence="2">Belongs to the thioredoxin family. DsbA subfamily.</text>
</comment>
<proteinExistence type="inferred from homology"/>
<evidence type="ECO:0000256" key="3">
    <source>
        <dbReference type="SAM" id="SignalP"/>
    </source>
</evidence>
<dbReference type="RefSeq" id="WP_111423042.1">
    <property type="nucleotide sequence ID" value="NZ_NPEX01000446.1"/>
</dbReference>
<evidence type="ECO:0000256" key="1">
    <source>
        <dbReference type="ARBA" id="ARBA00003565"/>
    </source>
</evidence>
<feature type="chain" id="PRO_5016408169" evidence="3">
    <location>
        <begin position="32"/>
        <end position="214"/>
    </location>
</feature>